<keyword evidence="1" id="KW-0479">Metal-binding</keyword>
<sequence>MVAASKVPMLKPAEFEIWIIRIEQYIQMMDYALCEVIDNGVTLPRTQVVDGVTTVLPITTAEEKAQRRLEVKARSTLMMGILNEHQLKFNSIKDAKQLLEAVEKSQSNSPQLVHEDLEQIHPDDIEDIDLRWQMAMLSIRAKRFLKKTRRKLTVNGNETLGFDMSKVECYNCHKRGHFARECRALRTQDNKHKESTKRSVPVETHASTALVSCDGLGGYNWSNQAEEGPNYALMLTHLQLLTQSLIKKMYCLAVTDDYSRFTWVFFLSTKDETSGLLNSFITMIENLVDHKVKVIRSDNGTEFKNREMNQFCEMKGSRPDWLFDINALTRTMNYEPIVTDYRFKPSSDDGKKVDEDPSKGNECKDQEKQDNVNSTNNVNNTNNVNIACINGVNEVGKLPFDPDMPALEDIGTFDFSNKDEDDDTVADMNNLDTTIQDERGIVIRNKTRLVAQGHTQEEGIGELLFDLPNNALEDIGTFNFLNEDEDDDTVADMNNLDTTIQVSPTNTTRIHKDHPLDQVIEDLHSASQTRDMIKNLEEHGFDLKIYKFLIEFTRLEKHCMDYIKLLEPGLQVKQKNDGIFISQDKYVAEILKKFRFTKVKNASTPIKTQKPLLKHEDGEEVDVHMYRSMIGSLMYLTSSRPNIMFVVCACARYQVNPKVSHLHAVKRIFRYLKSQPKLGLWYSKDYPFDLVVYTDSDYAGASLDRKSTTEGCQFLECRLISWQCKKQTVVVNSTTEAEYVAALSCCGQVLWIQN</sequence>
<feature type="domain" description="CCHC-type" evidence="3">
    <location>
        <begin position="169"/>
        <end position="183"/>
    </location>
</feature>
<name>A0A699GKG3_TANCI</name>
<dbReference type="PANTHER" id="PTHR11439:SF495">
    <property type="entry name" value="REVERSE TRANSCRIPTASE, RNA-DEPENDENT DNA POLYMERASE-RELATED"/>
    <property type="match status" value="1"/>
</dbReference>
<feature type="region of interest" description="Disordered" evidence="2">
    <location>
        <begin position="345"/>
        <end position="378"/>
    </location>
</feature>
<protein>
    <submittedName>
        <fullName evidence="5">Putative ribonuclease H-like domain-containing protein</fullName>
    </submittedName>
</protein>
<feature type="compositionally biased region" description="Basic and acidic residues" evidence="2">
    <location>
        <begin position="345"/>
        <end position="370"/>
    </location>
</feature>
<keyword evidence="1" id="KW-0863">Zinc-finger</keyword>
<dbReference type="Gene3D" id="3.30.420.10">
    <property type="entry name" value="Ribonuclease H-like superfamily/Ribonuclease H"/>
    <property type="match status" value="1"/>
</dbReference>
<organism evidence="5">
    <name type="scientific">Tanacetum cinerariifolium</name>
    <name type="common">Dalmatian daisy</name>
    <name type="synonym">Chrysanthemum cinerariifolium</name>
    <dbReference type="NCBI Taxonomy" id="118510"/>
    <lineage>
        <taxon>Eukaryota</taxon>
        <taxon>Viridiplantae</taxon>
        <taxon>Streptophyta</taxon>
        <taxon>Embryophyta</taxon>
        <taxon>Tracheophyta</taxon>
        <taxon>Spermatophyta</taxon>
        <taxon>Magnoliopsida</taxon>
        <taxon>eudicotyledons</taxon>
        <taxon>Gunneridae</taxon>
        <taxon>Pentapetalae</taxon>
        <taxon>asterids</taxon>
        <taxon>campanulids</taxon>
        <taxon>Asterales</taxon>
        <taxon>Asteraceae</taxon>
        <taxon>Asteroideae</taxon>
        <taxon>Anthemideae</taxon>
        <taxon>Anthemidinae</taxon>
        <taxon>Tanacetum</taxon>
    </lineage>
</organism>
<comment type="caution">
    <text evidence="5">The sequence shown here is derived from an EMBL/GenBank/DDBJ whole genome shotgun (WGS) entry which is preliminary data.</text>
</comment>
<dbReference type="GO" id="GO:0015074">
    <property type="term" value="P:DNA integration"/>
    <property type="evidence" value="ECO:0007669"/>
    <property type="project" value="InterPro"/>
</dbReference>
<dbReference type="EMBL" id="BKCJ010000125">
    <property type="protein sequence ID" value="GEU30070.1"/>
    <property type="molecule type" value="Genomic_DNA"/>
</dbReference>
<dbReference type="InterPro" id="IPR036875">
    <property type="entry name" value="Znf_CCHC_sf"/>
</dbReference>
<dbReference type="Pfam" id="PF00098">
    <property type="entry name" value="zf-CCHC"/>
    <property type="match status" value="1"/>
</dbReference>
<feature type="domain" description="Integrase catalytic" evidence="4">
    <location>
        <begin position="222"/>
        <end position="316"/>
    </location>
</feature>
<evidence type="ECO:0000256" key="2">
    <source>
        <dbReference type="SAM" id="MobiDB-lite"/>
    </source>
</evidence>
<accession>A0A699GKG3</accession>
<evidence type="ECO:0000256" key="1">
    <source>
        <dbReference type="PROSITE-ProRule" id="PRU00047"/>
    </source>
</evidence>
<dbReference type="GO" id="GO:0003676">
    <property type="term" value="F:nucleic acid binding"/>
    <property type="evidence" value="ECO:0007669"/>
    <property type="project" value="InterPro"/>
</dbReference>
<dbReference type="InterPro" id="IPR001878">
    <property type="entry name" value="Znf_CCHC"/>
</dbReference>
<dbReference type="InterPro" id="IPR001584">
    <property type="entry name" value="Integrase_cat-core"/>
</dbReference>
<dbReference type="InterPro" id="IPR012337">
    <property type="entry name" value="RNaseH-like_sf"/>
</dbReference>
<dbReference type="PROSITE" id="PS50158">
    <property type="entry name" value="ZF_CCHC"/>
    <property type="match status" value="1"/>
</dbReference>
<dbReference type="CDD" id="cd09272">
    <property type="entry name" value="RNase_HI_RT_Ty1"/>
    <property type="match status" value="1"/>
</dbReference>
<dbReference type="Gene3D" id="4.10.60.10">
    <property type="entry name" value="Zinc finger, CCHC-type"/>
    <property type="match status" value="1"/>
</dbReference>
<evidence type="ECO:0000259" key="4">
    <source>
        <dbReference type="PROSITE" id="PS50994"/>
    </source>
</evidence>
<dbReference type="AlphaFoldDB" id="A0A699GKG3"/>
<reference evidence="5" key="1">
    <citation type="journal article" date="2019" name="Sci. Rep.">
        <title>Draft genome of Tanacetum cinerariifolium, the natural source of mosquito coil.</title>
        <authorList>
            <person name="Yamashiro T."/>
            <person name="Shiraishi A."/>
            <person name="Satake H."/>
            <person name="Nakayama K."/>
        </authorList>
    </citation>
    <scope>NUCLEOTIDE SEQUENCE</scope>
</reference>
<dbReference type="GO" id="GO:0008270">
    <property type="term" value="F:zinc ion binding"/>
    <property type="evidence" value="ECO:0007669"/>
    <property type="project" value="UniProtKB-KW"/>
</dbReference>
<dbReference type="Pfam" id="PF00665">
    <property type="entry name" value="rve"/>
    <property type="match status" value="1"/>
</dbReference>
<dbReference type="SUPFAM" id="SSF53098">
    <property type="entry name" value="Ribonuclease H-like"/>
    <property type="match status" value="1"/>
</dbReference>
<dbReference type="SUPFAM" id="SSF57756">
    <property type="entry name" value="Retrovirus zinc finger-like domains"/>
    <property type="match status" value="1"/>
</dbReference>
<proteinExistence type="predicted"/>
<keyword evidence="1" id="KW-0862">Zinc</keyword>
<evidence type="ECO:0000313" key="5">
    <source>
        <dbReference type="EMBL" id="GEU30070.1"/>
    </source>
</evidence>
<evidence type="ECO:0000259" key="3">
    <source>
        <dbReference type="PROSITE" id="PS50158"/>
    </source>
</evidence>
<dbReference type="InterPro" id="IPR036397">
    <property type="entry name" value="RNaseH_sf"/>
</dbReference>
<dbReference type="PROSITE" id="PS50994">
    <property type="entry name" value="INTEGRASE"/>
    <property type="match status" value="1"/>
</dbReference>
<dbReference type="PANTHER" id="PTHR11439">
    <property type="entry name" value="GAG-POL-RELATED RETROTRANSPOSON"/>
    <property type="match status" value="1"/>
</dbReference>
<gene>
    <name evidence="5" type="ORF">Tci_002048</name>
</gene>
<dbReference type="SMART" id="SM00343">
    <property type="entry name" value="ZnF_C2HC"/>
    <property type="match status" value="1"/>
</dbReference>